<dbReference type="EMBL" id="CM041531">
    <property type="protein sequence ID" value="KAI3377853.1"/>
    <property type="molecule type" value="Genomic_DNA"/>
</dbReference>
<accession>A0ACB8XCJ6</accession>
<reference evidence="1" key="1">
    <citation type="submission" date="2022-04" db="EMBL/GenBank/DDBJ databases">
        <title>Jade perch genome.</title>
        <authorList>
            <person name="Chao B."/>
        </authorList>
    </citation>
    <scope>NUCLEOTIDE SEQUENCE</scope>
    <source>
        <strain evidence="1">CB-2022</strain>
    </source>
</reference>
<organism evidence="1 2">
    <name type="scientific">Scortum barcoo</name>
    <name type="common">barcoo grunter</name>
    <dbReference type="NCBI Taxonomy" id="214431"/>
    <lineage>
        <taxon>Eukaryota</taxon>
        <taxon>Metazoa</taxon>
        <taxon>Chordata</taxon>
        <taxon>Craniata</taxon>
        <taxon>Vertebrata</taxon>
        <taxon>Euteleostomi</taxon>
        <taxon>Actinopterygii</taxon>
        <taxon>Neopterygii</taxon>
        <taxon>Teleostei</taxon>
        <taxon>Neoteleostei</taxon>
        <taxon>Acanthomorphata</taxon>
        <taxon>Eupercaria</taxon>
        <taxon>Centrarchiformes</taxon>
        <taxon>Terapontoidei</taxon>
        <taxon>Terapontidae</taxon>
        <taxon>Scortum</taxon>
    </lineage>
</organism>
<comment type="caution">
    <text evidence="1">The sequence shown here is derived from an EMBL/GenBank/DDBJ whole genome shotgun (WGS) entry which is preliminary data.</text>
</comment>
<proteinExistence type="predicted"/>
<evidence type="ECO:0000313" key="1">
    <source>
        <dbReference type="EMBL" id="KAI3377853.1"/>
    </source>
</evidence>
<name>A0ACB8XCJ6_9TELE</name>
<gene>
    <name evidence="1" type="ORF">L3Q82_008991</name>
</gene>
<sequence length="508" mass="55490">MEKRSVSPIGRNAETLNMTRGADRLDTTRLPEMVYPDSQVQWVVPCTIVQRDGRTKGPVVAAGEVAAAAVAGEVAAEVFVMFFCGDGALCLHGAVLCPGRRLMEGKEGGEERRRRQEDREAAAVSLETLEESTMGSAAASRCLDLFVLLSLLPPSTCADRIIRAAPDQQRSTGTGKQHRARVRCPRGAMRLTLTAALLTLMKLYMRVQEKSGFISGRFLVPYVPQSADLSGLSLLSKSAWQSTSGPTSLSPPAVLHKFGIKLNKSSVRWCFAKTRGQIIQPPPLGRLKPPPLYGEMCSEEWNEKLALLATERAAQCEADPSPQHSSSFSHTGWNTHFSSYGVKSFSDIIDLWFEEGKDFLYLSGQCRENATCQHYTQLVWATSSHVGCASQLCLREGDLWELFVCAYYPGRAPGGQGLCPWDPAGLSPKWRRGPAFPVGSPPAGRSMRGQCNVVWVAVVAGGLDDPIPGPKLWPIGTWNVTSLGGKEPELVREVERYRLEIVGLHLHA</sequence>
<dbReference type="Proteomes" id="UP000831701">
    <property type="component" value="Chromosome 1"/>
</dbReference>
<evidence type="ECO:0000313" key="2">
    <source>
        <dbReference type="Proteomes" id="UP000831701"/>
    </source>
</evidence>
<keyword evidence="2" id="KW-1185">Reference proteome</keyword>
<protein>
    <submittedName>
        <fullName evidence="1">Uncharacterized protein</fullName>
    </submittedName>
</protein>